<name>A0ABU1PKC1_9BURK</name>
<sequence>MASDKRYLLDSDVLIGAKNIYYRPNFCVGFWDWIQAGHSSGHIFSIDKVKGELLNGKKTDVLYDWAQRPELKDFFLPSTGSAAKWGDLSRWATSGSFLPAAQAKFLNADSADAWLIAYAAHEGNYTVVTNEVGEPLSKRSIKLPDAANVLNVETISLFDLLQRHACNTFEFFAL</sequence>
<proteinExistence type="predicted"/>
<dbReference type="Pfam" id="PF14367">
    <property type="entry name" value="DUF4411"/>
    <property type="match status" value="1"/>
</dbReference>
<gene>
    <name evidence="1" type="ORF">J2W50_004583</name>
</gene>
<evidence type="ECO:0000313" key="2">
    <source>
        <dbReference type="Proteomes" id="UP001260715"/>
    </source>
</evidence>
<dbReference type="InterPro" id="IPR016541">
    <property type="entry name" value="UCP008505"/>
</dbReference>
<dbReference type="Proteomes" id="UP001260715">
    <property type="component" value="Unassembled WGS sequence"/>
</dbReference>
<comment type="caution">
    <text evidence="1">The sequence shown here is derived from an EMBL/GenBank/DDBJ whole genome shotgun (WGS) entry which is preliminary data.</text>
</comment>
<evidence type="ECO:0000313" key="1">
    <source>
        <dbReference type="EMBL" id="MDR6586359.1"/>
    </source>
</evidence>
<reference evidence="1 2" key="1">
    <citation type="submission" date="2023-07" db="EMBL/GenBank/DDBJ databases">
        <title>Sorghum-associated microbial communities from plants grown in Nebraska, USA.</title>
        <authorList>
            <person name="Schachtman D."/>
        </authorList>
    </citation>
    <scope>NUCLEOTIDE SEQUENCE [LARGE SCALE GENOMIC DNA]</scope>
    <source>
        <strain evidence="1 2">596</strain>
    </source>
</reference>
<accession>A0ABU1PKC1</accession>
<evidence type="ECO:0008006" key="3">
    <source>
        <dbReference type="Google" id="ProtNLM"/>
    </source>
</evidence>
<dbReference type="EMBL" id="JAVDSJ010000006">
    <property type="protein sequence ID" value="MDR6586359.1"/>
    <property type="molecule type" value="Genomic_DNA"/>
</dbReference>
<protein>
    <recommendedName>
        <fullName evidence="3">DUF4411 family protein</fullName>
    </recommendedName>
</protein>
<dbReference type="RefSeq" id="WP_310012130.1">
    <property type="nucleotide sequence ID" value="NZ_JAVDSJ010000006.1"/>
</dbReference>
<organism evidence="1 2">
    <name type="scientific">Herbaspirillum frisingense</name>
    <dbReference type="NCBI Taxonomy" id="92645"/>
    <lineage>
        <taxon>Bacteria</taxon>
        <taxon>Pseudomonadati</taxon>
        <taxon>Pseudomonadota</taxon>
        <taxon>Betaproteobacteria</taxon>
        <taxon>Burkholderiales</taxon>
        <taxon>Oxalobacteraceae</taxon>
        <taxon>Herbaspirillum</taxon>
    </lineage>
</organism>
<keyword evidence="2" id="KW-1185">Reference proteome</keyword>